<name>A0A2C5YA36_9HYPO</name>
<proteinExistence type="inferred from homology"/>
<dbReference type="PANTHER" id="PTHR43591:SF10">
    <property type="entry name" value="ABC TRANSMEMBRANE TYPE-1 DOMAIN-CONTAINING PROTEIN-RELATED"/>
    <property type="match status" value="1"/>
</dbReference>
<evidence type="ECO:0000313" key="3">
    <source>
        <dbReference type="EMBL" id="PHH74928.1"/>
    </source>
</evidence>
<reference evidence="3 4" key="1">
    <citation type="submission" date="2017-06" db="EMBL/GenBank/DDBJ databases">
        <title>Ant-infecting Ophiocordyceps genomes reveal a high diversity of potential behavioral manipulation genes and a possible major role for enterotoxins.</title>
        <authorList>
            <person name="De Bekker C."/>
            <person name="Evans H.C."/>
            <person name="Brachmann A."/>
            <person name="Hughes D.P."/>
        </authorList>
    </citation>
    <scope>NUCLEOTIDE SEQUENCE [LARGE SCALE GENOMIC DNA]</scope>
    <source>
        <strain evidence="3 4">1348a</strain>
    </source>
</reference>
<dbReference type="GO" id="GO:0008168">
    <property type="term" value="F:methyltransferase activity"/>
    <property type="evidence" value="ECO:0007669"/>
    <property type="project" value="TreeGrafter"/>
</dbReference>
<dbReference type="SUPFAM" id="SSF53335">
    <property type="entry name" value="S-adenosyl-L-methionine-dependent methyltransferases"/>
    <property type="match status" value="1"/>
</dbReference>
<feature type="region of interest" description="Disordered" evidence="2">
    <location>
        <begin position="1"/>
        <end position="65"/>
    </location>
</feature>
<evidence type="ECO:0000256" key="1">
    <source>
        <dbReference type="ARBA" id="ARBA00038158"/>
    </source>
</evidence>
<accession>A0A2C5YA36</accession>
<comment type="similarity">
    <text evidence="1">Belongs to the methyltransferase superfamily. LaeA methyltransferase family.</text>
</comment>
<dbReference type="InterPro" id="IPR029063">
    <property type="entry name" value="SAM-dependent_MTases_sf"/>
</dbReference>
<dbReference type="Gene3D" id="3.40.50.150">
    <property type="entry name" value="Vaccinia Virus protein VP39"/>
    <property type="match status" value="1"/>
</dbReference>
<gene>
    <name evidence="3" type="ORF">CDD82_4717</name>
</gene>
<evidence type="ECO:0000256" key="2">
    <source>
        <dbReference type="SAM" id="MobiDB-lite"/>
    </source>
</evidence>
<dbReference type="EMBL" id="NJEU01000401">
    <property type="protein sequence ID" value="PHH74928.1"/>
    <property type="molecule type" value="Genomic_DNA"/>
</dbReference>
<dbReference type="PANTHER" id="PTHR43591">
    <property type="entry name" value="METHYLTRANSFERASE"/>
    <property type="match status" value="1"/>
</dbReference>
<dbReference type="CDD" id="cd02440">
    <property type="entry name" value="AdoMet_MTases"/>
    <property type="match status" value="1"/>
</dbReference>
<feature type="compositionally biased region" description="Polar residues" evidence="2">
    <location>
        <begin position="53"/>
        <end position="63"/>
    </location>
</feature>
<dbReference type="Proteomes" id="UP000224854">
    <property type="component" value="Unassembled WGS sequence"/>
</dbReference>
<protein>
    <recommendedName>
        <fullName evidence="5">Methyltransferase domain-containing protein</fullName>
    </recommendedName>
</protein>
<sequence length="382" mass="43599">MPLSQPQPPERDGDASTPALLDRVPSPTDALHHSPSRLSNRAQHTQRDAVDGNDSNSSHQGNADSAYASDSVTAFTASATSSIFHYRFENGRRYHAYRAGQYLLPNDAQEQERLELQHYIWRLLLNGRLYTAPLPSPSHSPNMRVLDLGTGTGIWAIDMADEFPSAAVAGVDLSPIQPEWVPNNCRFHIDDYEDTWTYSRKERFDYIHGRALGGTSSDWHRFYRQVMDNLKPGGWIEMHEHDACIYSQDDSLDRAPSTKEWMHKLDSASKQHGKQINVARFHKEWIAKAGFRQVREDVHMIPIGSWARDSFLKELGRLEFIQMQMSVDSHTPALFTRVLNYSSEQAKDLMEGVKHELRNRDLRFMSCYRVIIGQKPGDCTSN</sequence>
<keyword evidence="4" id="KW-1185">Reference proteome</keyword>
<dbReference type="AlphaFoldDB" id="A0A2C5YA36"/>
<evidence type="ECO:0000313" key="4">
    <source>
        <dbReference type="Proteomes" id="UP000224854"/>
    </source>
</evidence>
<evidence type="ECO:0008006" key="5">
    <source>
        <dbReference type="Google" id="ProtNLM"/>
    </source>
</evidence>
<organism evidence="3 4">
    <name type="scientific">Ophiocordyceps australis</name>
    <dbReference type="NCBI Taxonomy" id="1399860"/>
    <lineage>
        <taxon>Eukaryota</taxon>
        <taxon>Fungi</taxon>
        <taxon>Dikarya</taxon>
        <taxon>Ascomycota</taxon>
        <taxon>Pezizomycotina</taxon>
        <taxon>Sordariomycetes</taxon>
        <taxon>Hypocreomycetidae</taxon>
        <taxon>Hypocreales</taxon>
        <taxon>Ophiocordycipitaceae</taxon>
        <taxon>Ophiocordyceps</taxon>
    </lineage>
</organism>
<dbReference type="OrthoDB" id="2013972at2759"/>
<comment type="caution">
    <text evidence="3">The sequence shown here is derived from an EMBL/GenBank/DDBJ whole genome shotgun (WGS) entry which is preliminary data.</text>
</comment>
<dbReference type="Pfam" id="PF13489">
    <property type="entry name" value="Methyltransf_23"/>
    <property type="match status" value="1"/>
</dbReference>